<protein>
    <recommendedName>
        <fullName evidence="5">Lipase domain-containing protein</fullName>
    </recommendedName>
</protein>
<dbReference type="SUPFAM" id="SSF53474">
    <property type="entry name" value="alpha/beta-Hydrolases"/>
    <property type="match status" value="1"/>
</dbReference>
<feature type="domain" description="Lipase" evidence="5">
    <location>
        <begin position="45"/>
        <end position="268"/>
    </location>
</feature>
<evidence type="ECO:0000256" key="4">
    <source>
        <dbReference type="RuleBase" id="RU004262"/>
    </source>
</evidence>
<feature type="non-terminal residue" evidence="6">
    <location>
        <position position="1"/>
    </location>
</feature>
<evidence type="ECO:0000256" key="3">
    <source>
        <dbReference type="ARBA" id="ARBA00022525"/>
    </source>
</evidence>
<dbReference type="InterPro" id="IPR029058">
    <property type="entry name" value="AB_hydrolase_fold"/>
</dbReference>
<dbReference type="GO" id="GO:0005615">
    <property type="term" value="C:extracellular space"/>
    <property type="evidence" value="ECO:0007669"/>
    <property type="project" value="TreeGrafter"/>
</dbReference>
<gene>
    <name evidence="6" type="ORF">NQ315_005118</name>
</gene>
<sequence length="350" mass="38775">TCQCQVTLPNQPIKEALYLHNFVNSNLTLRDCKFRPYDAKDMCPDPDIRYYLYNKGERQPVDFSQSDWLRQSVWDSTKEDIFLIHGYAGGDDMLPMVMLRDAYITNGSYNVWIVDWGNLCPPPCYRAAVNNMRAVARCTGDLLTSLRLAGLQTERVTCVGHSLGAHVCGLIARFVTFRVHRIVALDPARPLISNSLRLTSGSAAAVHVLHTNAGHYGEAGRAGHVDFCINGGRIQPYCEEMDIDIQLCSHVWAVCYMAESLFPELAKTAEPCTRRCPTGPISGNRVGLPVVMGQNTPITASGSYCIHDKSPPFCPAHQGAIGDKRCCLITPEIKPPKNQVPESTTPNFFN</sequence>
<name>A0AAV8VTD8_9CUCU</name>
<evidence type="ECO:0000313" key="6">
    <source>
        <dbReference type="EMBL" id="KAJ8917671.1"/>
    </source>
</evidence>
<accession>A0AAV8VTD8</accession>
<keyword evidence="3" id="KW-0964">Secreted</keyword>
<evidence type="ECO:0000313" key="7">
    <source>
        <dbReference type="Proteomes" id="UP001159042"/>
    </source>
</evidence>
<comment type="similarity">
    <text evidence="2 4">Belongs to the AB hydrolase superfamily. Lipase family.</text>
</comment>
<dbReference type="AlphaFoldDB" id="A0AAV8VTD8"/>
<reference evidence="6 7" key="1">
    <citation type="journal article" date="2023" name="Insect Mol. Biol.">
        <title>Genome sequencing provides insights into the evolution of gene families encoding plant cell wall-degrading enzymes in longhorned beetles.</title>
        <authorList>
            <person name="Shin N.R."/>
            <person name="Okamura Y."/>
            <person name="Kirsch R."/>
            <person name="Pauchet Y."/>
        </authorList>
    </citation>
    <scope>NUCLEOTIDE SEQUENCE [LARGE SCALE GENOMIC DNA]</scope>
    <source>
        <strain evidence="6">EAD_L_NR</strain>
    </source>
</reference>
<keyword evidence="7" id="KW-1185">Reference proteome</keyword>
<evidence type="ECO:0000259" key="5">
    <source>
        <dbReference type="Pfam" id="PF00151"/>
    </source>
</evidence>
<evidence type="ECO:0000256" key="2">
    <source>
        <dbReference type="ARBA" id="ARBA00010701"/>
    </source>
</evidence>
<comment type="subcellular location">
    <subcellularLocation>
        <location evidence="1">Secreted</location>
    </subcellularLocation>
</comment>
<dbReference type="GO" id="GO:0016042">
    <property type="term" value="P:lipid catabolic process"/>
    <property type="evidence" value="ECO:0007669"/>
    <property type="project" value="TreeGrafter"/>
</dbReference>
<dbReference type="EMBL" id="JANEYG010000031">
    <property type="protein sequence ID" value="KAJ8917671.1"/>
    <property type="molecule type" value="Genomic_DNA"/>
</dbReference>
<proteinExistence type="inferred from homology"/>
<dbReference type="Proteomes" id="UP001159042">
    <property type="component" value="Unassembled WGS sequence"/>
</dbReference>
<comment type="caution">
    <text evidence="6">The sequence shown here is derived from an EMBL/GenBank/DDBJ whole genome shotgun (WGS) entry which is preliminary data.</text>
</comment>
<dbReference type="InterPro" id="IPR000734">
    <property type="entry name" value="TAG_lipase"/>
</dbReference>
<dbReference type="GO" id="GO:0017171">
    <property type="term" value="F:serine hydrolase activity"/>
    <property type="evidence" value="ECO:0007669"/>
    <property type="project" value="TreeGrafter"/>
</dbReference>
<dbReference type="Pfam" id="PF00151">
    <property type="entry name" value="Lipase"/>
    <property type="match status" value="1"/>
</dbReference>
<dbReference type="PANTHER" id="PTHR11610:SF172">
    <property type="entry name" value="LIPASE MEMBER H-A-LIKE PROTEIN"/>
    <property type="match status" value="1"/>
</dbReference>
<evidence type="ECO:0000256" key="1">
    <source>
        <dbReference type="ARBA" id="ARBA00004613"/>
    </source>
</evidence>
<dbReference type="PANTHER" id="PTHR11610">
    <property type="entry name" value="LIPASE"/>
    <property type="match status" value="1"/>
</dbReference>
<dbReference type="PRINTS" id="PR00821">
    <property type="entry name" value="TAGLIPASE"/>
</dbReference>
<dbReference type="InterPro" id="IPR013818">
    <property type="entry name" value="Lipase"/>
</dbReference>
<organism evidence="6 7">
    <name type="scientific">Exocentrus adspersus</name>
    <dbReference type="NCBI Taxonomy" id="1586481"/>
    <lineage>
        <taxon>Eukaryota</taxon>
        <taxon>Metazoa</taxon>
        <taxon>Ecdysozoa</taxon>
        <taxon>Arthropoda</taxon>
        <taxon>Hexapoda</taxon>
        <taxon>Insecta</taxon>
        <taxon>Pterygota</taxon>
        <taxon>Neoptera</taxon>
        <taxon>Endopterygota</taxon>
        <taxon>Coleoptera</taxon>
        <taxon>Polyphaga</taxon>
        <taxon>Cucujiformia</taxon>
        <taxon>Chrysomeloidea</taxon>
        <taxon>Cerambycidae</taxon>
        <taxon>Lamiinae</taxon>
        <taxon>Acanthocinini</taxon>
        <taxon>Exocentrus</taxon>
    </lineage>
</organism>
<dbReference type="GO" id="GO:0016298">
    <property type="term" value="F:lipase activity"/>
    <property type="evidence" value="ECO:0007669"/>
    <property type="project" value="InterPro"/>
</dbReference>
<dbReference type="Gene3D" id="3.40.50.1820">
    <property type="entry name" value="alpha/beta hydrolase"/>
    <property type="match status" value="1"/>
</dbReference>